<sequence length="210" mass="23428">MGYSQSRICRARHHALEEEIISKDAQLEQAVSTFCTDPSPSQAYARMLHSDGGSFEIFISGAENYEVLERKRVQVCAYPCYDDYYTVRGRQGVLTQLAFVAPNVNARVTLYEVRTTYSAWGSDLRGSVPAWAKVLPLETLKKVVVEDMEKKFGSEFRKLVLERCMHAAAENESADAEKKESAYARSRMSRFAGLGKNGGGGFEKLPSYAA</sequence>
<feature type="region of interest" description="Disordered" evidence="1">
    <location>
        <begin position="191"/>
        <end position="210"/>
    </location>
</feature>
<comment type="caution">
    <text evidence="2">The sequence shown here is derived from an EMBL/GenBank/DDBJ whole genome shotgun (WGS) entry which is preliminary data.</text>
</comment>
<protein>
    <submittedName>
        <fullName evidence="2">Uncharacterized protein</fullName>
    </submittedName>
</protein>
<proteinExistence type="predicted"/>
<evidence type="ECO:0000313" key="3">
    <source>
        <dbReference type="Proteomes" id="UP001521116"/>
    </source>
</evidence>
<dbReference type="Proteomes" id="UP001521116">
    <property type="component" value="Unassembled WGS sequence"/>
</dbReference>
<reference evidence="2 3" key="1">
    <citation type="submission" date="2024-02" db="EMBL/GenBank/DDBJ databases">
        <title>De novo assembly and annotation of 12 fungi associated with fruit tree decline syndrome in Ontario, Canada.</title>
        <authorList>
            <person name="Sulman M."/>
            <person name="Ellouze W."/>
            <person name="Ilyukhin E."/>
        </authorList>
    </citation>
    <scope>NUCLEOTIDE SEQUENCE [LARGE SCALE GENOMIC DNA]</scope>
    <source>
        <strain evidence="2 3">M1-105</strain>
    </source>
</reference>
<gene>
    <name evidence="2" type="ORF">SLS56_001057</name>
</gene>
<organism evidence="2 3">
    <name type="scientific">Neofusicoccum ribis</name>
    <dbReference type="NCBI Taxonomy" id="45134"/>
    <lineage>
        <taxon>Eukaryota</taxon>
        <taxon>Fungi</taxon>
        <taxon>Dikarya</taxon>
        <taxon>Ascomycota</taxon>
        <taxon>Pezizomycotina</taxon>
        <taxon>Dothideomycetes</taxon>
        <taxon>Dothideomycetes incertae sedis</taxon>
        <taxon>Botryosphaeriales</taxon>
        <taxon>Botryosphaeriaceae</taxon>
        <taxon>Neofusicoccum</taxon>
    </lineage>
</organism>
<keyword evidence="3" id="KW-1185">Reference proteome</keyword>
<evidence type="ECO:0000313" key="2">
    <source>
        <dbReference type="EMBL" id="KAL1636474.1"/>
    </source>
</evidence>
<accession>A0ABR3TAS6</accession>
<name>A0ABR3TAS6_9PEZI</name>
<evidence type="ECO:0000256" key="1">
    <source>
        <dbReference type="SAM" id="MobiDB-lite"/>
    </source>
</evidence>
<dbReference type="EMBL" id="JAJVDC020000006">
    <property type="protein sequence ID" value="KAL1636474.1"/>
    <property type="molecule type" value="Genomic_DNA"/>
</dbReference>